<gene>
    <name evidence="2" type="ORF">AVEN_257690_1</name>
</gene>
<feature type="region of interest" description="Disordered" evidence="1">
    <location>
        <begin position="266"/>
        <end position="297"/>
    </location>
</feature>
<proteinExistence type="predicted"/>
<evidence type="ECO:0000313" key="2">
    <source>
        <dbReference type="EMBL" id="GBN13110.1"/>
    </source>
</evidence>
<name>A0A4Y2LG15_ARAVE</name>
<protein>
    <submittedName>
        <fullName evidence="2">Uncharacterized protein</fullName>
    </submittedName>
</protein>
<dbReference type="EMBL" id="BGPR01005754">
    <property type="protein sequence ID" value="GBN13110.1"/>
    <property type="molecule type" value="Genomic_DNA"/>
</dbReference>
<comment type="caution">
    <text evidence="2">The sequence shown here is derived from an EMBL/GenBank/DDBJ whole genome shotgun (WGS) entry which is preliminary data.</text>
</comment>
<accession>A0A4Y2LG15</accession>
<dbReference type="Proteomes" id="UP000499080">
    <property type="component" value="Unassembled WGS sequence"/>
</dbReference>
<reference evidence="2 3" key="1">
    <citation type="journal article" date="2019" name="Sci. Rep.">
        <title>Orb-weaving spider Araneus ventricosus genome elucidates the spidroin gene catalogue.</title>
        <authorList>
            <person name="Kono N."/>
            <person name="Nakamura H."/>
            <person name="Ohtoshi R."/>
            <person name="Moran D.A.P."/>
            <person name="Shinohara A."/>
            <person name="Yoshida Y."/>
            <person name="Fujiwara M."/>
            <person name="Mori M."/>
            <person name="Tomita M."/>
            <person name="Arakawa K."/>
        </authorList>
    </citation>
    <scope>NUCLEOTIDE SEQUENCE [LARGE SCALE GENOMIC DNA]</scope>
</reference>
<evidence type="ECO:0000256" key="1">
    <source>
        <dbReference type="SAM" id="MobiDB-lite"/>
    </source>
</evidence>
<feature type="compositionally biased region" description="Basic and acidic residues" evidence="1">
    <location>
        <begin position="288"/>
        <end position="297"/>
    </location>
</feature>
<dbReference type="OrthoDB" id="6428344at2759"/>
<organism evidence="2 3">
    <name type="scientific">Araneus ventricosus</name>
    <name type="common">Orbweaver spider</name>
    <name type="synonym">Epeira ventricosa</name>
    <dbReference type="NCBI Taxonomy" id="182803"/>
    <lineage>
        <taxon>Eukaryota</taxon>
        <taxon>Metazoa</taxon>
        <taxon>Ecdysozoa</taxon>
        <taxon>Arthropoda</taxon>
        <taxon>Chelicerata</taxon>
        <taxon>Arachnida</taxon>
        <taxon>Araneae</taxon>
        <taxon>Araneomorphae</taxon>
        <taxon>Entelegynae</taxon>
        <taxon>Araneoidea</taxon>
        <taxon>Araneidae</taxon>
        <taxon>Araneus</taxon>
    </lineage>
</organism>
<keyword evidence="3" id="KW-1185">Reference proteome</keyword>
<sequence>MDAYSALVKQVLNVPLLAKHAETLAADQDALNLITMDWKERLENYKPFQEFQHNARNMFQAEYLSRNHYFRIQQLADGVTPLKVIIAEKGEIITPYEKGITNQNLAVQLNESPVLAMMISAMTNDIDQKRTKVNASCKLNFKNCSMCCQYCNSARECMIAHNIPTIFPYYQPCIVETFMFNGKAVNNRFACQILSKMPQEFVTIMMIELRTRFFYTAKETKEKNVRVSGLVFNMVCFPESNLKVQNVDLGDLNALAATETVLEESVVPEDVSDLERKSSLEEEDDDEPDKKRPKTWEDNFDVIEDTILL</sequence>
<evidence type="ECO:0000313" key="3">
    <source>
        <dbReference type="Proteomes" id="UP000499080"/>
    </source>
</evidence>
<dbReference type="AlphaFoldDB" id="A0A4Y2LG15"/>